<reference evidence="2 3" key="1">
    <citation type="journal article" date="2020" name="ISME J.">
        <title>Uncovering the hidden diversity of litter-decomposition mechanisms in mushroom-forming fungi.</title>
        <authorList>
            <person name="Floudas D."/>
            <person name="Bentzer J."/>
            <person name="Ahren D."/>
            <person name="Johansson T."/>
            <person name="Persson P."/>
            <person name="Tunlid A."/>
        </authorList>
    </citation>
    <scope>NUCLEOTIDE SEQUENCE [LARGE SCALE GENOMIC DNA]</scope>
    <source>
        <strain evidence="2 3">CBS 101986</strain>
    </source>
</reference>
<dbReference type="AlphaFoldDB" id="A0A8H5BKT4"/>
<organism evidence="2 3">
    <name type="scientific">Psilocybe cf. subviscida</name>
    <dbReference type="NCBI Taxonomy" id="2480587"/>
    <lineage>
        <taxon>Eukaryota</taxon>
        <taxon>Fungi</taxon>
        <taxon>Dikarya</taxon>
        <taxon>Basidiomycota</taxon>
        <taxon>Agaricomycotina</taxon>
        <taxon>Agaricomycetes</taxon>
        <taxon>Agaricomycetidae</taxon>
        <taxon>Agaricales</taxon>
        <taxon>Agaricineae</taxon>
        <taxon>Strophariaceae</taxon>
        <taxon>Psilocybe</taxon>
    </lineage>
</organism>
<comment type="caution">
    <text evidence="2">The sequence shown here is derived from an EMBL/GenBank/DDBJ whole genome shotgun (WGS) entry which is preliminary data.</text>
</comment>
<evidence type="ECO:0000313" key="2">
    <source>
        <dbReference type="EMBL" id="KAF5325011.1"/>
    </source>
</evidence>
<dbReference type="Proteomes" id="UP000567179">
    <property type="component" value="Unassembled WGS sequence"/>
</dbReference>
<feature type="region of interest" description="Disordered" evidence="1">
    <location>
        <begin position="80"/>
        <end position="99"/>
    </location>
</feature>
<evidence type="ECO:0000313" key="3">
    <source>
        <dbReference type="Proteomes" id="UP000567179"/>
    </source>
</evidence>
<name>A0A8H5BKT4_9AGAR</name>
<evidence type="ECO:0000256" key="1">
    <source>
        <dbReference type="SAM" id="MobiDB-lite"/>
    </source>
</evidence>
<sequence length="413" mass="46624">MPPASQRRMRAKGSMETKVLARDAMQGTLTTNPVGTDIDISERDSRSAERCWSWCPLLRRDHDSDRSGGGVKLREGRWWTGADGGHRDPSEGLTSRKVASAKPQKRVQVWWKIVVSRHQPAQTFANFVEPHVRVSADWMEASTRLRPNSSKQKNLASPSSLWWGFGQRRFGGEDSEGEELRAMWVLSDLKTRVHVYGAEDDFNMREEAPSITDFRGEQILSLPWIQRFGQWIAAEVGVIRNGSAHKQSDIPRRRHQDSIPRHICSTMKLAVRASPLPEDRYVHCDSSQILNVLEPLAQLHHTSRPRFLQSIPSRPPLTTTLARSFLSPVFAVSMPPLSVPLNTSMSPTQTSTLLNTLLKVVISSTTLSPFALYGSRSRRASESLWYLHSYSRCLPHAPQTKRPNPTKSNQSHI</sequence>
<proteinExistence type="predicted"/>
<accession>A0A8H5BKT4</accession>
<dbReference type="EMBL" id="JAACJJ010000015">
    <property type="protein sequence ID" value="KAF5325011.1"/>
    <property type="molecule type" value="Genomic_DNA"/>
</dbReference>
<gene>
    <name evidence="2" type="ORF">D9619_009813</name>
</gene>
<keyword evidence="3" id="KW-1185">Reference proteome</keyword>
<protein>
    <submittedName>
        <fullName evidence="2">Uncharacterized protein</fullName>
    </submittedName>
</protein>